<feature type="compositionally biased region" description="Low complexity" evidence="1">
    <location>
        <begin position="1086"/>
        <end position="1095"/>
    </location>
</feature>
<gene>
    <name evidence="2" type="ORF">ACO22_00115</name>
</gene>
<protein>
    <submittedName>
        <fullName evidence="2">Uncharacterized protein</fullName>
    </submittedName>
</protein>
<feature type="compositionally biased region" description="Low complexity" evidence="1">
    <location>
        <begin position="581"/>
        <end position="591"/>
    </location>
</feature>
<feature type="compositionally biased region" description="Pro residues" evidence="1">
    <location>
        <begin position="1211"/>
        <end position="1221"/>
    </location>
</feature>
<feature type="compositionally biased region" description="Polar residues" evidence="1">
    <location>
        <begin position="692"/>
        <end position="703"/>
    </location>
</feature>
<feature type="compositionally biased region" description="Low complexity" evidence="1">
    <location>
        <begin position="286"/>
        <end position="311"/>
    </location>
</feature>
<dbReference type="VEuPathDB" id="FungiDB:PADG_04741"/>
<dbReference type="Proteomes" id="UP000242814">
    <property type="component" value="Unassembled WGS sequence"/>
</dbReference>
<feature type="compositionally biased region" description="Polar residues" evidence="1">
    <location>
        <begin position="1224"/>
        <end position="1242"/>
    </location>
</feature>
<reference evidence="2 3" key="1">
    <citation type="submission" date="2016-06" db="EMBL/GenBank/DDBJ databases">
        <authorList>
            <person name="Kjaerup R.B."/>
            <person name="Dalgaard T.S."/>
            <person name="Juul-Madsen H.R."/>
        </authorList>
    </citation>
    <scope>NUCLEOTIDE SEQUENCE [LARGE SCALE GENOMIC DNA]</scope>
    <source>
        <strain evidence="2 3">Pb300</strain>
    </source>
</reference>
<feature type="compositionally biased region" description="Basic residues" evidence="1">
    <location>
        <begin position="1245"/>
        <end position="1255"/>
    </location>
</feature>
<evidence type="ECO:0000313" key="2">
    <source>
        <dbReference type="EMBL" id="ODH45391.1"/>
    </source>
</evidence>
<feature type="compositionally biased region" description="Basic and acidic residues" evidence="1">
    <location>
        <begin position="192"/>
        <end position="208"/>
    </location>
</feature>
<feature type="region of interest" description="Disordered" evidence="1">
    <location>
        <begin position="680"/>
        <end position="703"/>
    </location>
</feature>
<feature type="region of interest" description="Disordered" evidence="1">
    <location>
        <begin position="347"/>
        <end position="381"/>
    </location>
</feature>
<feature type="region of interest" description="Disordered" evidence="1">
    <location>
        <begin position="429"/>
        <end position="464"/>
    </location>
</feature>
<feature type="region of interest" description="Disordered" evidence="1">
    <location>
        <begin position="1333"/>
        <end position="1366"/>
    </location>
</feature>
<feature type="region of interest" description="Disordered" evidence="1">
    <location>
        <begin position="566"/>
        <end position="623"/>
    </location>
</feature>
<feature type="region of interest" description="Disordered" evidence="1">
    <location>
        <begin position="280"/>
        <end position="311"/>
    </location>
</feature>
<accession>A0A1D2JQI8</accession>
<feature type="region of interest" description="Disordered" evidence="1">
    <location>
        <begin position="497"/>
        <end position="526"/>
    </location>
</feature>
<feature type="compositionally biased region" description="Low complexity" evidence="1">
    <location>
        <begin position="445"/>
        <end position="462"/>
    </location>
</feature>
<feature type="compositionally biased region" description="Low complexity" evidence="1">
    <location>
        <begin position="497"/>
        <end position="506"/>
    </location>
</feature>
<feature type="compositionally biased region" description="Basic and acidic residues" evidence="1">
    <location>
        <begin position="600"/>
        <end position="611"/>
    </location>
</feature>
<feature type="region of interest" description="Disordered" evidence="1">
    <location>
        <begin position="1057"/>
        <end position="1138"/>
    </location>
</feature>
<dbReference type="VEuPathDB" id="FungiDB:PABG_04352"/>
<dbReference type="EMBL" id="LZYO01000002">
    <property type="protein sequence ID" value="ODH45391.1"/>
    <property type="molecule type" value="Genomic_DNA"/>
</dbReference>
<feature type="region of interest" description="Disordered" evidence="1">
    <location>
        <begin position="1201"/>
        <end position="1260"/>
    </location>
</feature>
<feature type="compositionally biased region" description="Polar residues" evidence="1">
    <location>
        <begin position="145"/>
        <end position="168"/>
    </location>
</feature>
<comment type="caution">
    <text evidence="2">The sequence shown here is derived from an EMBL/GenBank/DDBJ whole genome shotgun (WGS) entry which is preliminary data.</text>
</comment>
<feature type="region of interest" description="Disordered" evidence="1">
    <location>
        <begin position="1"/>
        <end position="25"/>
    </location>
</feature>
<feature type="region of interest" description="Disordered" evidence="1">
    <location>
        <begin position="139"/>
        <end position="223"/>
    </location>
</feature>
<evidence type="ECO:0000256" key="1">
    <source>
        <dbReference type="SAM" id="MobiDB-lite"/>
    </source>
</evidence>
<feature type="region of interest" description="Disordered" evidence="1">
    <location>
        <begin position="393"/>
        <end position="416"/>
    </location>
</feature>
<proteinExistence type="predicted"/>
<organism evidence="2 3">
    <name type="scientific">Paracoccidioides brasiliensis</name>
    <dbReference type="NCBI Taxonomy" id="121759"/>
    <lineage>
        <taxon>Eukaryota</taxon>
        <taxon>Fungi</taxon>
        <taxon>Dikarya</taxon>
        <taxon>Ascomycota</taxon>
        <taxon>Pezizomycotina</taxon>
        <taxon>Eurotiomycetes</taxon>
        <taxon>Eurotiomycetidae</taxon>
        <taxon>Onygenales</taxon>
        <taxon>Ajellomycetaceae</taxon>
        <taxon>Paracoccidioides</taxon>
    </lineage>
</organism>
<evidence type="ECO:0000313" key="3">
    <source>
        <dbReference type="Proteomes" id="UP000242814"/>
    </source>
</evidence>
<feature type="compositionally biased region" description="Polar residues" evidence="1">
    <location>
        <begin position="1057"/>
        <end position="1068"/>
    </location>
</feature>
<sequence length="1394" mass="153576">MSFNLRPAGDFGSLPEIKTKERKSRSILPTLQMRWPMRASRSIESFPTSAKPKDVISKRKTKSTSLLKPKSIDMLVMDTRVNSQRVNRPEAGGLQQPTHSLVYTSLEWTQKQHFPEFPAAHALECVWLPDEISTRMPVPDIKTKPLNSMSGRPNSVNIPQAQNSSSILAHQRHTSDPSRTHYPAVNQPPNHPGRDRSTSKVSDIDTQHGFHGPFTSGTVSPIISSSQRQITPAFSEDMSFAAGFPIVSTLSIDMPQPQRFFVPPSFENILKNKAALSVARTRKTDNSSTSSDFDGSASPPNSPSSSRSSVCSIDVPYKSDAVDTSEASRGSRAYSLISPVAAGVFDDEPNLKRNPTFKKKFSNRHSRDKPLPPDPTINIPPLSIRRTSRASMGLSPHAGRLIQPTSKPQSLPLAPRPSDLDILDETFRRSGLHHGPHTPRNVFTKSISSRASKSSTKSSSPSLRTATLDLEEQLSVLTGSKYESSIWLKLGRKRSSISGNPIASSSRALKQHPSWKRSPSHSILSPHASSLDTKIHASFTLLSKKSWTGKEKIKVVPFDTAVIEKSHKSQLRAPQPPPSNPQNNANGNSGNIEDDTSNNSKDDAKSIERMSRPKARTGSVERSLRLRLPRLRTQLGAKPISGPVNLSIVMESPTDQKHHHTNNQSPRERIMAALDRIDPRLSQPEPSRHRCSSNGDNVVINPSSTDRYRASQHAGSKDILCQEIPSEAAKSIIYQIMQKIDNLEDLFNLSVINKTFYRVFREHSLTLIKDTLFRMSPAAWELREICPPWEIEGDETGDMDMPVPEYTPNLYIYYYTRDLYTMVALKSLVLVRCENFLRPDTTRALAGLDEVRCVEIDEAFWRVWTFCKLFGCGKSREDDIVAQVDWLNGGPLAAAESCGTTMIVQYPLGVHSVLFNAPPGFSKGNNGGLSSTELYDMMEIWTCLGVLLQVFHGKCKEARDFGIFDGLDVESGDVDREESLLENWTRYILTLGPSAILALTSINPDAPIETLFARAQSNGWTKWTAPDTTQGGPPRLFFKEAISQVYESRIATIQTPISFGTPKSNSPARYSPNPKLRHGRHTRNVSSSSSSSMSSQHTNLNRRRQAGFAAELRRKRNASQSSDLSIGENVVPPATNFKEERPISNFSAVIERLDGRNDPADRRNARQVPIIQTLFPLSVDTVLRSAPGACSSIQNTPIVSDSPLIKGISQPPVPPSAPPRPSLTLESPTPQPGHATQSSSSISHVHPHQQPKHPPKSQQVCNNYESVQENISRGRYAAHTPLIVDPADVAMYKMVKELGFSEADAKWALKCTDTGESLDVIAAVNLLLQSGGRVDPSAESSTTVPDAAHIDSRSTMSGGFGGATASGPCGRNNMEVGLETYNTGGVWRPVWRWA</sequence>
<feature type="compositionally biased region" description="Basic residues" evidence="1">
    <location>
        <begin position="509"/>
        <end position="519"/>
    </location>
</feature>
<feature type="compositionally biased region" description="Basic residues" evidence="1">
    <location>
        <begin position="355"/>
        <end position="367"/>
    </location>
</feature>
<name>A0A1D2JQI8_PARBR</name>